<sequence>MMEAPSFALDDGDDVRLAPSFSMIYFFVLSILLFIFLFFPLPHPLLYPQDFDWDAAVREIDSACRVASTSTSDRQGFAAPPAASSSAPESRPKPAKINGKARQLTLERFVDSFTKRKKIGDGPFGSRIWERDAPVDQGKEGNPGAGDEPPAVRIDLEAAKTWIYPVNVPLRDYQLSIARSALFSNTLVALPTGLGKTLIAAVVMYNYFRWFPEGKIVFAAPSRPLVMQQIEACHNIVGIPQEWTIDMTGQMSPSKRSTFWKSKRVFFVTPQVLEKDIQSGKREGSKVYMVLWMLSHFDNLMHDFPETDPRHSAHSLCAREGNEVQFKRPQRSVSGEVAHSFPYTCQFRTAAESSDLSTSGIRGISIFELRWGNLPKLGR</sequence>
<name>A0A199UL85_ANACO</name>
<dbReference type="SMART" id="SM00487">
    <property type="entry name" value="DEXDc"/>
    <property type="match status" value="1"/>
</dbReference>
<evidence type="ECO:0000256" key="2">
    <source>
        <dbReference type="ARBA" id="ARBA00022801"/>
    </source>
</evidence>
<protein>
    <submittedName>
        <fullName evidence="8">Fanconi anemia group M protein</fullName>
    </submittedName>
</protein>
<accession>A0A199UL85</accession>
<dbReference type="GO" id="GO:0045003">
    <property type="term" value="P:double-strand break repair via synthesis-dependent strand annealing"/>
    <property type="evidence" value="ECO:0007669"/>
    <property type="project" value="TreeGrafter"/>
</dbReference>
<dbReference type="InterPro" id="IPR006935">
    <property type="entry name" value="Helicase/UvrB_N"/>
</dbReference>
<dbReference type="EMBL" id="LSRQ01006888">
    <property type="protein sequence ID" value="OAY65488.1"/>
    <property type="molecule type" value="Genomic_DNA"/>
</dbReference>
<gene>
    <name evidence="8" type="ORF">ACMD2_03042</name>
</gene>
<dbReference type="GO" id="GO:0000400">
    <property type="term" value="F:four-way junction DNA binding"/>
    <property type="evidence" value="ECO:0007669"/>
    <property type="project" value="TreeGrafter"/>
</dbReference>
<keyword evidence="1" id="KW-0547">Nucleotide-binding</keyword>
<evidence type="ECO:0000256" key="1">
    <source>
        <dbReference type="ARBA" id="ARBA00022741"/>
    </source>
</evidence>
<dbReference type="Pfam" id="PF04851">
    <property type="entry name" value="ResIII"/>
    <property type="match status" value="1"/>
</dbReference>
<dbReference type="GO" id="GO:0009378">
    <property type="term" value="F:four-way junction helicase activity"/>
    <property type="evidence" value="ECO:0007669"/>
    <property type="project" value="TreeGrafter"/>
</dbReference>
<evidence type="ECO:0000313" key="9">
    <source>
        <dbReference type="Proteomes" id="UP000092600"/>
    </source>
</evidence>
<evidence type="ECO:0000256" key="4">
    <source>
        <dbReference type="ARBA" id="ARBA00022840"/>
    </source>
</evidence>
<keyword evidence="3" id="KW-0347">Helicase</keyword>
<feature type="domain" description="Helicase ATP-binding" evidence="7">
    <location>
        <begin position="177"/>
        <end position="303"/>
    </location>
</feature>
<dbReference type="PROSITE" id="PS51192">
    <property type="entry name" value="HELICASE_ATP_BIND_1"/>
    <property type="match status" value="1"/>
</dbReference>
<dbReference type="InterPro" id="IPR014001">
    <property type="entry name" value="Helicase_ATP-bd"/>
</dbReference>
<keyword evidence="2" id="KW-0378">Hydrolase</keyword>
<dbReference type="GO" id="GO:0043138">
    <property type="term" value="F:3'-5' DNA helicase activity"/>
    <property type="evidence" value="ECO:0007669"/>
    <property type="project" value="TreeGrafter"/>
</dbReference>
<dbReference type="GO" id="GO:0016787">
    <property type="term" value="F:hydrolase activity"/>
    <property type="evidence" value="ECO:0007669"/>
    <property type="project" value="UniProtKB-KW"/>
</dbReference>
<dbReference type="PANTHER" id="PTHR14025:SF20">
    <property type="entry name" value="FANCONI ANEMIA GROUP M PROTEIN"/>
    <property type="match status" value="1"/>
</dbReference>
<reference evidence="8 9" key="1">
    <citation type="journal article" date="2016" name="DNA Res.">
        <title>The draft genome of MD-2 pineapple using hybrid error correction of long reads.</title>
        <authorList>
            <person name="Redwan R.M."/>
            <person name="Saidin A."/>
            <person name="Kumar S.V."/>
        </authorList>
    </citation>
    <scope>NUCLEOTIDE SEQUENCE [LARGE SCALE GENOMIC DNA]</scope>
    <source>
        <strain evidence="9">cv. MD2</strain>
        <tissue evidence="8">Leaf</tissue>
    </source>
</reference>
<keyword evidence="4" id="KW-0067">ATP-binding</keyword>
<evidence type="ECO:0000259" key="7">
    <source>
        <dbReference type="PROSITE" id="PS51192"/>
    </source>
</evidence>
<dbReference type="Proteomes" id="UP000092600">
    <property type="component" value="Unassembled WGS sequence"/>
</dbReference>
<dbReference type="Gene3D" id="3.40.50.300">
    <property type="entry name" value="P-loop containing nucleotide triphosphate hydrolases"/>
    <property type="match status" value="1"/>
</dbReference>
<feature type="compositionally biased region" description="Basic and acidic residues" evidence="5">
    <location>
        <begin position="128"/>
        <end position="139"/>
    </location>
</feature>
<evidence type="ECO:0000313" key="8">
    <source>
        <dbReference type="EMBL" id="OAY65488.1"/>
    </source>
</evidence>
<keyword evidence="6" id="KW-1133">Transmembrane helix</keyword>
<organism evidence="8 9">
    <name type="scientific">Ananas comosus</name>
    <name type="common">Pineapple</name>
    <name type="synonym">Ananas ananas</name>
    <dbReference type="NCBI Taxonomy" id="4615"/>
    <lineage>
        <taxon>Eukaryota</taxon>
        <taxon>Viridiplantae</taxon>
        <taxon>Streptophyta</taxon>
        <taxon>Embryophyta</taxon>
        <taxon>Tracheophyta</taxon>
        <taxon>Spermatophyta</taxon>
        <taxon>Magnoliopsida</taxon>
        <taxon>Liliopsida</taxon>
        <taxon>Poales</taxon>
        <taxon>Bromeliaceae</taxon>
        <taxon>Bromelioideae</taxon>
        <taxon>Ananas</taxon>
    </lineage>
</organism>
<proteinExistence type="predicted"/>
<dbReference type="GO" id="GO:0005524">
    <property type="term" value="F:ATP binding"/>
    <property type="evidence" value="ECO:0007669"/>
    <property type="project" value="UniProtKB-KW"/>
</dbReference>
<comment type="caution">
    <text evidence="8">The sequence shown here is derived from an EMBL/GenBank/DDBJ whole genome shotgun (WGS) entry which is preliminary data.</text>
</comment>
<keyword evidence="6" id="KW-0812">Transmembrane</keyword>
<dbReference type="AlphaFoldDB" id="A0A199UL85"/>
<evidence type="ECO:0000256" key="5">
    <source>
        <dbReference type="SAM" id="MobiDB-lite"/>
    </source>
</evidence>
<keyword evidence="6" id="KW-0472">Membrane</keyword>
<feature type="region of interest" description="Disordered" evidence="5">
    <location>
        <begin position="124"/>
        <end position="150"/>
    </location>
</feature>
<evidence type="ECO:0000256" key="6">
    <source>
        <dbReference type="SAM" id="Phobius"/>
    </source>
</evidence>
<feature type="compositionally biased region" description="Low complexity" evidence="5">
    <location>
        <begin position="78"/>
        <end position="89"/>
    </location>
</feature>
<dbReference type="PANTHER" id="PTHR14025">
    <property type="entry name" value="FANCONI ANEMIA GROUP M FANCM FAMILY MEMBER"/>
    <property type="match status" value="1"/>
</dbReference>
<dbReference type="InterPro" id="IPR027417">
    <property type="entry name" value="P-loop_NTPase"/>
</dbReference>
<feature type="transmembrane region" description="Helical" evidence="6">
    <location>
        <begin position="20"/>
        <end position="39"/>
    </location>
</feature>
<dbReference type="SUPFAM" id="SSF52540">
    <property type="entry name" value="P-loop containing nucleoside triphosphate hydrolases"/>
    <property type="match status" value="1"/>
</dbReference>
<evidence type="ECO:0000256" key="3">
    <source>
        <dbReference type="ARBA" id="ARBA00022806"/>
    </source>
</evidence>
<dbReference type="STRING" id="4615.A0A199UL85"/>
<dbReference type="GO" id="GO:0036297">
    <property type="term" value="P:interstrand cross-link repair"/>
    <property type="evidence" value="ECO:0007669"/>
    <property type="project" value="TreeGrafter"/>
</dbReference>
<feature type="region of interest" description="Disordered" evidence="5">
    <location>
        <begin position="71"/>
        <end position="98"/>
    </location>
</feature>